<organism evidence="3 4">
    <name type="scientific">Batillaria attramentaria</name>
    <dbReference type="NCBI Taxonomy" id="370345"/>
    <lineage>
        <taxon>Eukaryota</taxon>
        <taxon>Metazoa</taxon>
        <taxon>Spiralia</taxon>
        <taxon>Lophotrochozoa</taxon>
        <taxon>Mollusca</taxon>
        <taxon>Gastropoda</taxon>
        <taxon>Caenogastropoda</taxon>
        <taxon>Sorbeoconcha</taxon>
        <taxon>Cerithioidea</taxon>
        <taxon>Batillariidae</taxon>
        <taxon>Batillaria</taxon>
    </lineage>
</organism>
<feature type="region of interest" description="Disordered" evidence="1">
    <location>
        <begin position="340"/>
        <end position="369"/>
    </location>
</feature>
<keyword evidence="4" id="KW-1185">Reference proteome</keyword>
<evidence type="ECO:0000313" key="3">
    <source>
        <dbReference type="EMBL" id="KAK7482775.1"/>
    </source>
</evidence>
<evidence type="ECO:0000256" key="1">
    <source>
        <dbReference type="SAM" id="MobiDB-lite"/>
    </source>
</evidence>
<keyword evidence="2" id="KW-0472">Membrane</keyword>
<dbReference type="Proteomes" id="UP001519460">
    <property type="component" value="Unassembled WGS sequence"/>
</dbReference>
<dbReference type="EMBL" id="JACVVK020000238">
    <property type="protein sequence ID" value="KAK7482775.1"/>
    <property type="molecule type" value="Genomic_DNA"/>
</dbReference>
<feature type="transmembrane region" description="Helical" evidence="2">
    <location>
        <begin position="292"/>
        <end position="314"/>
    </location>
</feature>
<reference evidence="3 4" key="1">
    <citation type="journal article" date="2023" name="Sci. Data">
        <title>Genome assembly of the Korean intertidal mud-creeper Batillaria attramentaria.</title>
        <authorList>
            <person name="Patra A.K."/>
            <person name="Ho P.T."/>
            <person name="Jun S."/>
            <person name="Lee S.J."/>
            <person name="Kim Y."/>
            <person name="Won Y.J."/>
        </authorList>
    </citation>
    <scope>NUCLEOTIDE SEQUENCE [LARGE SCALE GENOMIC DNA]</scope>
    <source>
        <strain evidence="3">Wonlab-2016</strain>
    </source>
</reference>
<sequence>HITLEKGCRPRYVVLDHHKYVEVRSSHLPRNASAGTSCMAYLVTRKKDHGICVRMRSTHIYSDHAKIEFLTGPYTSDKIIQRNSKPDEEWCTPHRLLAVRVSTSADEPNLDRDFYYAFQVEAMSKELIPLQYYMDSFAECDLEHELTSGQEVSVVAQRVPPVTPDVPTTCELTFYTTSDDEYEQVCVQLDKDSFTFGSDQSRKITAEQRATEREEGLKSLTLGRLKQRYYSTEEALNGVTACSDNKRLVLLLNRTEALFGFTASVRSERHVFWESEANEATEMKGLRVVKGITYFIATIDCLVAVLAALLSALLKWPKGPWRRWAENFNALAAAHAPQTYPAQDPGTYSPHGHKDDSFDSSISSPDFSL</sequence>
<evidence type="ECO:0000256" key="2">
    <source>
        <dbReference type="SAM" id="Phobius"/>
    </source>
</evidence>
<keyword evidence="2" id="KW-0812">Transmembrane</keyword>
<gene>
    <name evidence="3" type="ORF">BaRGS_00025941</name>
</gene>
<name>A0ABD0K7D8_9CAEN</name>
<protein>
    <submittedName>
        <fullName evidence="3">Uncharacterized protein</fullName>
    </submittedName>
</protein>
<comment type="caution">
    <text evidence="3">The sequence shown here is derived from an EMBL/GenBank/DDBJ whole genome shotgun (WGS) entry which is preliminary data.</text>
</comment>
<feature type="non-terminal residue" evidence="3">
    <location>
        <position position="369"/>
    </location>
</feature>
<proteinExistence type="predicted"/>
<dbReference type="AlphaFoldDB" id="A0ABD0K7D8"/>
<feature type="compositionally biased region" description="Low complexity" evidence="1">
    <location>
        <begin position="359"/>
        <end position="369"/>
    </location>
</feature>
<feature type="non-terminal residue" evidence="3">
    <location>
        <position position="1"/>
    </location>
</feature>
<evidence type="ECO:0000313" key="4">
    <source>
        <dbReference type="Proteomes" id="UP001519460"/>
    </source>
</evidence>
<accession>A0ABD0K7D8</accession>
<keyword evidence="2" id="KW-1133">Transmembrane helix</keyword>